<dbReference type="Proteomes" id="UP000535020">
    <property type="component" value="Unassembled WGS sequence"/>
</dbReference>
<feature type="domain" description="HTH tetR-type" evidence="4">
    <location>
        <begin position="14"/>
        <end position="58"/>
    </location>
</feature>
<keyword evidence="3" id="KW-0804">Transcription</keyword>
<keyword evidence="7" id="KW-1185">Reference proteome</keyword>
<dbReference type="InterPro" id="IPR001647">
    <property type="entry name" value="HTH_TetR"/>
</dbReference>
<evidence type="ECO:0000313" key="6">
    <source>
        <dbReference type="EMBL" id="NYA71205.1"/>
    </source>
</evidence>
<accession>A0A7Y9C5P2</accession>
<dbReference type="Pfam" id="PF16925">
    <property type="entry name" value="TetR_C_13"/>
    <property type="match status" value="1"/>
</dbReference>
<dbReference type="EMBL" id="JACBJI010000003">
    <property type="protein sequence ID" value="NYA71205.1"/>
    <property type="molecule type" value="Genomic_DNA"/>
</dbReference>
<dbReference type="Gene3D" id="1.10.357.10">
    <property type="entry name" value="Tetracycline Repressor, domain 2"/>
    <property type="match status" value="1"/>
</dbReference>
<keyword evidence="2" id="KW-0238">DNA-binding</keyword>
<dbReference type="InterPro" id="IPR009057">
    <property type="entry name" value="Homeodomain-like_sf"/>
</dbReference>
<evidence type="ECO:0000256" key="2">
    <source>
        <dbReference type="ARBA" id="ARBA00023125"/>
    </source>
</evidence>
<proteinExistence type="predicted"/>
<evidence type="ECO:0000313" key="7">
    <source>
        <dbReference type="Proteomes" id="UP000535020"/>
    </source>
</evidence>
<evidence type="ECO:0000259" key="5">
    <source>
        <dbReference type="Pfam" id="PF16925"/>
    </source>
</evidence>
<dbReference type="GO" id="GO:0003677">
    <property type="term" value="F:DNA binding"/>
    <property type="evidence" value="ECO:0007669"/>
    <property type="project" value="UniProtKB-KW"/>
</dbReference>
<evidence type="ECO:0000259" key="4">
    <source>
        <dbReference type="Pfam" id="PF00440"/>
    </source>
</evidence>
<dbReference type="RefSeq" id="WP_176006006.1">
    <property type="nucleotide sequence ID" value="NZ_JABWMI010000010.1"/>
</dbReference>
<organism evidence="6 7">
    <name type="scientific">Flavobacterium agri</name>
    <dbReference type="NCBI Taxonomy" id="2743471"/>
    <lineage>
        <taxon>Bacteria</taxon>
        <taxon>Pseudomonadati</taxon>
        <taxon>Bacteroidota</taxon>
        <taxon>Flavobacteriia</taxon>
        <taxon>Flavobacteriales</taxon>
        <taxon>Flavobacteriaceae</taxon>
        <taxon>Flavobacterium</taxon>
    </lineage>
</organism>
<dbReference type="InterPro" id="IPR011075">
    <property type="entry name" value="TetR_C"/>
</dbReference>
<reference evidence="6 7" key="1">
    <citation type="submission" date="2020-07" db="EMBL/GenBank/DDBJ databases">
        <authorList>
            <person name="Sun Q."/>
        </authorList>
    </citation>
    <scope>NUCLEOTIDE SEQUENCE [LARGE SCALE GENOMIC DNA]</scope>
    <source>
        <strain evidence="6 7">MAH-1</strain>
    </source>
</reference>
<dbReference type="InterPro" id="IPR036271">
    <property type="entry name" value="Tet_transcr_reg_TetR-rel_C_sf"/>
</dbReference>
<dbReference type="Pfam" id="PF00440">
    <property type="entry name" value="TetR_N"/>
    <property type="match status" value="1"/>
</dbReference>
<name>A0A7Y9C5P2_9FLAO</name>
<dbReference type="AlphaFoldDB" id="A0A7Y9C5P2"/>
<evidence type="ECO:0000256" key="1">
    <source>
        <dbReference type="ARBA" id="ARBA00023015"/>
    </source>
</evidence>
<sequence>MAGRNKTFDEKDVIAKAALVFWEKGYDGSSADDLLKAMGIGKGSFYLFFKGGKRELYEKAMRQYVDQLLGRIRKDLLGSDDRIQYLKDFFMSIPTAEFGQIVKGCLMGNVLAEMSAKDEVIRDLASRLLMELEDVFTQVIAEAKASGKLKTTASAELLGRHLINLWNGLNLTDRMYPNDALMQELVAKNLELLN</sequence>
<dbReference type="Gene3D" id="1.10.10.60">
    <property type="entry name" value="Homeodomain-like"/>
    <property type="match status" value="1"/>
</dbReference>
<dbReference type="PANTHER" id="PTHR47506:SF1">
    <property type="entry name" value="HTH-TYPE TRANSCRIPTIONAL REGULATOR YJDC"/>
    <property type="match status" value="1"/>
</dbReference>
<dbReference type="SUPFAM" id="SSF46689">
    <property type="entry name" value="Homeodomain-like"/>
    <property type="match status" value="1"/>
</dbReference>
<feature type="domain" description="Tetracyclin repressor-like C-terminal" evidence="5">
    <location>
        <begin position="99"/>
        <end position="185"/>
    </location>
</feature>
<protein>
    <submittedName>
        <fullName evidence="6">TetR/AcrR family transcriptional regulator</fullName>
    </submittedName>
</protein>
<gene>
    <name evidence="6" type="ORF">HZF10_09765</name>
</gene>
<dbReference type="SUPFAM" id="SSF48498">
    <property type="entry name" value="Tetracyclin repressor-like, C-terminal domain"/>
    <property type="match status" value="1"/>
</dbReference>
<keyword evidence="1" id="KW-0805">Transcription regulation</keyword>
<evidence type="ECO:0000256" key="3">
    <source>
        <dbReference type="ARBA" id="ARBA00023163"/>
    </source>
</evidence>
<comment type="caution">
    <text evidence="6">The sequence shown here is derived from an EMBL/GenBank/DDBJ whole genome shotgun (WGS) entry which is preliminary data.</text>
</comment>
<dbReference type="PANTHER" id="PTHR47506">
    <property type="entry name" value="TRANSCRIPTIONAL REGULATORY PROTEIN"/>
    <property type="match status" value="1"/>
</dbReference>